<dbReference type="EMBL" id="CAJPDS010000009">
    <property type="protein sequence ID" value="CAF9910498.1"/>
    <property type="molecule type" value="Genomic_DNA"/>
</dbReference>
<evidence type="ECO:0000259" key="2">
    <source>
        <dbReference type="Pfam" id="PF11817"/>
    </source>
</evidence>
<dbReference type="OrthoDB" id="6278596at2759"/>
<reference evidence="3" key="1">
    <citation type="submission" date="2021-03" db="EMBL/GenBank/DDBJ databases">
        <authorList>
            <person name="Tagirdzhanova G."/>
        </authorList>
    </citation>
    <scope>NUCLEOTIDE SEQUENCE</scope>
</reference>
<dbReference type="AlphaFoldDB" id="A0A8H3EUA7"/>
<evidence type="ECO:0000259" key="1">
    <source>
        <dbReference type="Pfam" id="PF07919"/>
    </source>
</evidence>
<dbReference type="Pfam" id="PF11817">
    <property type="entry name" value="Foie-gras_1"/>
    <property type="match status" value="1"/>
</dbReference>
<keyword evidence="4" id="KW-1185">Reference proteome</keyword>
<accession>A0A8H3EUA7</accession>
<gene>
    <name evidence="3" type="ORF">HETSPECPRED_010078</name>
</gene>
<dbReference type="Proteomes" id="UP000664521">
    <property type="component" value="Unassembled WGS sequence"/>
</dbReference>
<protein>
    <recommendedName>
        <fullName evidence="5">Trafficking protein particle complex subunit 11 domain-containing protein</fullName>
    </recommendedName>
</protein>
<dbReference type="PANTHER" id="PTHR14374:SF0">
    <property type="entry name" value="TRAFFICKING PROTEIN PARTICLE COMPLEX SUBUNIT 11"/>
    <property type="match status" value="1"/>
</dbReference>
<dbReference type="InterPro" id="IPR021773">
    <property type="entry name" value="TPC11"/>
</dbReference>
<dbReference type="Pfam" id="PF07919">
    <property type="entry name" value="Gryzun"/>
    <property type="match status" value="1"/>
</dbReference>
<proteinExistence type="predicted"/>
<evidence type="ECO:0000313" key="4">
    <source>
        <dbReference type="Proteomes" id="UP000664521"/>
    </source>
</evidence>
<evidence type="ECO:0008006" key="5">
    <source>
        <dbReference type="Google" id="ProtNLM"/>
    </source>
</evidence>
<organism evidence="3 4">
    <name type="scientific">Heterodermia speciosa</name>
    <dbReference type="NCBI Taxonomy" id="116794"/>
    <lineage>
        <taxon>Eukaryota</taxon>
        <taxon>Fungi</taxon>
        <taxon>Dikarya</taxon>
        <taxon>Ascomycota</taxon>
        <taxon>Pezizomycotina</taxon>
        <taxon>Lecanoromycetes</taxon>
        <taxon>OSLEUM clade</taxon>
        <taxon>Lecanoromycetidae</taxon>
        <taxon>Caliciales</taxon>
        <taxon>Physciaceae</taxon>
        <taxon>Heterodermia</taxon>
    </lineage>
</organism>
<comment type="caution">
    <text evidence="3">The sequence shown here is derived from an EMBL/GenBank/DDBJ whole genome shotgun (WGS) entry which is preliminary data.</text>
</comment>
<feature type="domain" description="Gryzun putative trafficking through Golgi" evidence="1">
    <location>
        <begin position="175"/>
        <end position="741"/>
    </location>
</feature>
<evidence type="ECO:0000313" key="3">
    <source>
        <dbReference type="EMBL" id="CAF9910498.1"/>
    </source>
</evidence>
<dbReference type="InterPro" id="IPR012880">
    <property type="entry name" value="Gryzun"/>
</dbReference>
<sequence length="744" mass="83052">MASVIDGIGDGNSHLNGIFDTYIYKEPFGRFPLGKEQESADVDSRLGALKTSTDYFAKQGRSRTVERVLLEMARVNMFYGRWSAALQVLLPLWRESSWRRSGWFTLLEELDGLLRECARHAADGATLVGVEWELLCHHLKPRSDQTYDFANCLADVEALGSKPQIVTSTKNSLSCTIGVSATFAFTAANGHVGEALPFQVVVTSRAHRSSKAIKLSCLRLAFEGGMRNIEIQHNPQIGCHTTSLDGLVHFYAPSLQKMKSDCLQGSSDLILSPASSKVFSLAALPFDAGRIELSRISLCVQEEDFNFEFILPGDDFPHQDCAWDLKGQNLGKSATQSERSTSIEVLPKPPKVRIELPDLFKTYFTGEHISLNIQVSNEEDEESSVDIKINLYDQATSPPVLRWGTVDEDTEPTIDENAKGTLKTSLGLMASSETRLLTFNFQSGVKPAEHTLEIIAHYFLLSDPDTPVSKVVSIDMLIMRPLEANFDFVPQIHEKQWPSFFQLDEESKTPDTVVKAVGPCQRWTVAAAIASFASMDLVLEAIDLQLTTAPENVVFTIWPKDDNRSATATLPPQETQERRFVMDLQKASFEDCRTTYFDLQLRILWRRDTADAPTAIAHLQLPELVIPYGEPRVLASASLESAKPGKVHVDYMIENPTMHVLSFSVTMDASEDFAFSGPKATSLQLVPYSRHVIRYTLLPFAHGRWIDPQVKIIDQHWHKILKVNATGDMKGSKRGVLIWIDAEE</sequence>
<name>A0A8H3EUA7_9LECA</name>
<feature type="domain" description="Trafficking protein particle complex subunit 11" evidence="2">
    <location>
        <begin position="26"/>
        <end position="135"/>
    </location>
</feature>
<dbReference type="PANTHER" id="PTHR14374">
    <property type="entry name" value="FOIE GRAS"/>
    <property type="match status" value="1"/>
</dbReference>